<dbReference type="Proteomes" id="UP001501509">
    <property type="component" value="Unassembled WGS sequence"/>
</dbReference>
<protein>
    <submittedName>
        <fullName evidence="6">Methyltransferase</fullName>
    </submittedName>
</protein>
<proteinExistence type="predicted"/>
<dbReference type="InterPro" id="IPR029063">
    <property type="entry name" value="SAM-dependent_MTases_sf"/>
</dbReference>
<dbReference type="SUPFAM" id="SSF53335">
    <property type="entry name" value="S-adenosyl-L-methionine-dependent methyltransferases"/>
    <property type="match status" value="1"/>
</dbReference>
<dbReference type="PANTHER" id="PTHR43712">
    <property type="entry name" value="PUTATIVE (AFU_ORTHOLOGUE AFUA_4G14580)-RELATED"/>
    <property type="match status" value="1"/>
</dbReference>
<evidence type="ECO:0000259" key="5">
    <source>
        <dbReference type="Pfam" id="PF08100"/>
    </source>
</evidence>
<dbReference type="InterPro" id="IPR012967">
    <property type="entry name" value="COMT_dimerisation"/>
</dbReference>
<dbReference type="GO" id="GO:0008168">
    <property type="term" value="F:methyltransferase activity"/>
    <property type="evidence" value="ECO:0007669"/>
    <property type="project" value="UniProtKB-KW"/>
</dbReference>
<keyword evidence="1 6" id="KW-0489">Methyltransferase</keyword>
<feature type="domain" description="O-methyltransferase C-terminal" evidence="4">
    <location>
        <begin position="112"/>
        <end position="320"/>
    </location>
</feature>
<dbReference type="PANTHER" id="PTHR43712:SF2">
    <property type="entry name" value="O-METHYLTRANSFERASE CICE"/>
    <property type="match status" value="1"/>
</dbReference>
<name>A0ABP6DDE3_9ACTN</name>
<reference evidence="7" key="1">
    <citation type="journal article" date="2019" name="Int. J. Syst. Evol. Microbiol.">
        <title>The Global Catalogue of Microorganisms (GCM) 10K type strain sequencing project: providing services to taxonomists for standard genome sequencing and annotation.</title>
        <authorList>
            <consortium name="The Broad Institute Genomics Platform"/>
            <consortium name="The Broad Institute Genome Sequencing Center for Infectious Disease"/>
            <person name="Wu L."/>
            <person name="Ma J."/>
        </authorList>
    </citation>
    <scope>NUCLEOTIDE SEQUENCE [LARGE SCALE GENOMIC DNA]</scope>
    <source>
        <strain evidence="7">JCM 6833</strain>
    </source>
</reference>
<dbReference type="RefSeq" id="WP_344549318.1">
    <property type="nucleotide sequence ID" value="NZ_BAAATD010000028.1"/>
</dbReference>
<keyword evidence="7" id="KW-1185">Reference proteome</keyword>
<dbReference type="Gene3D" id="3.40.50.150">
    <property type="entry name" value="Vaccinia Virus protein VP39"/>
    <property type="match status" value="1"/>
</dbReference>
<keyword evidence="2" id="KW-0808">Transferase</keyword>
<dbReference type="CDD" id="cd02440">
    <property type="entry name" value="AdoMet_MTases"/>
    <property type="match status" value="1"/>
</dbReference>
<dbReference type="Gene3D" id="1.10.10.10">
    <property type="entry name" value="Winged helix-like DNA-binding domain superfamily/Winged helix DNA-binding domain"/>
    <property type="match status" value="1"/>
</dbReference>
<evidence type="ECO:0000259" key="4">
    <source>
        <dbReference type="Pfam" id="PF00891"/>
    </source>
</evidence>
<dbReference type="GO" id="GO:0032259">
    <property type="term" value="P:methylation"/>
    <property type="evidence" value="ECO:0007669"/>
    <property type="project" value="UniProtKB-KW"/>
</dbReference>
<feature type="domain" description="O-methyltransferase dimerisation" evidence="5">
    <location>
        <begin position="13"/>
        <end position="90"/>
    </location>
</feature>
<evidence type="ECO:0000313" key="6">
    <source>
        <dbReference type="EMBL" id="GAA2639193.1"/>
    </source>
</evidence>
<evidence type="ECO:0000256" key="1">
    <source>
        <dbReference type="ARBA" id="ARBA00022603"/>
    </source>
</evidence>
<dbReference type="InterPro" id="IPR001077">
    <property type="entry name" value="COMT_C"/>
</dbReference>
<dbReference type="InterPro" id="IPR036388">
    <property type="entry name" value="WH-like_DNA-bd_sf"/>
</dbReference>
<evidence type="ECO:0000256" key="3">
    <source>
        <dbReference type="ARBA" id="ARBA00022691"/>
    </source>
</evidence>
<evidence type="ECO:0000313" key="7">
    <source>
        <dbReference type="Proteomes" id="UP001501509"/>
    </source>
</evidence>
<dbReference type="EMBL" id="BAAATD010000028">
    <property type="protein sequence ID" value="GAA2639193.1"/>
    <property type="molecule type" value="Genomic_DNA"/>
</dbReference>
<evidence type="ECO:0000256" key="2">
    <source>
        <dbReference type="ARBA" id="ARBA00022679"/>
    </source>
</evidence>
<dbReference type="PIRSF" id="PIRSF005739">
    <property type="entry name" value="O-mtase"/>
    <property type="match status" value="1"/>
</dbReference>
<dbReference type="InterPro" id="IPR036390">
    <property type="entry name" value="WH_DNA-bd_sf"/>
</dbReference>
<dbReference type="Pfam" id="PF08100">
    <property type="entry name" value="Dimerisation"/>
    <property type="match status" value="1"/>
</dbReference>
<organism evidence="6 7">
    <name type="scientific">Actinomadura fulvescens</name>
    <dbReference type="NCBI Taxonomy" id="46160"/>
    <lineage>
        <taxon>Bacteria</taxon>
        <taxon>Bacillati</taxon>
        <taxon>Actinomycetota</taxon>
        <taxon>Actinomycetes</taxon>
        <taxon>Streptosporangiales</taxon>
        <taxon>Thermomonosporaceae</taxon>
        <taxon>Actinomadura</taxon>
    </lineage>
</organism>
<accession>A0ABP6DDE3</accession>
<gene>
    <name evidence="6" type="ORF">GCM10010411_94170</name>
</gene>
<dbReference type="Pfam" id="PF00891">
    <property type="entry name" value="Methyltransf_2"/>
    <property type="match status" value="1"/>
</dbReference>
<sequence length="343" mass="37305">MHTTGPLTPRPLMQIVSGFWASKTLAAACELELFTMLSATGALTADAIGDRLGLRPRPAETLVTACASLGLLDVSDGRYGNSALAEEFLVKDKPYYFGGWVAGVDAHDYPGWMRLMDALRTDRPTAWNPDERSSLFDPGDPVMVDFFWQAMHSLSIFTASVLACSVDLGGVRRLLDVGGGGAAYDIELCRRYPVLTTAIYDLPFVCDLTRPVIDKAGFGERIELIPGDFFAEPELPGGYDACLLSMILHDWSEDDCRTLLAKCHRALDPGGQILISELLVNDAKDGPPDAALMSLTMLVETWGRNYTAAEYSAWLTDTGFTQVRVERFDAPGANGVVIARKPA</sequence>
<keyword evidence="3" id="KW-0949">S-adenosyl-L-methionine</keyword>
<comment type="caution">
    <text evidence="6">The sequence shown here is derived from an EMBL/GenBank/DDBJ whole genome shotgun (WGS) entry which is preliminary data.</text>
</comment>
<dbReference type="SUPFAM" id="SSF46785">
    <property type="entry name" value="Winged helix' DNA-binding domain"/>
    <property type="match status" value="1"/>
</dbReference>
<dbReference type="InterPro" id="IPR016461">
    <property type="entry name" value="COMT-like"/>
</dbReference>
<dbReference type="PROSITE" id="PS51683">
    <property type="entry name" value="SAM_OMT_II"/>
    <property type="match status" value="1"/>
</dbReference>